<organism evidence="2 3">
    <name type="scientific">Paraburkholderia terricola</name>
    <dbReference type="NCBI Taxonomy" id="169427"/>
    <lineage>
        <taxon>Bacteria</taxon>
        <taxon>Pseudomonadati</taxon>
        <taxon>Pseudomonadota</taxon>
        <taxon>Betaproteobacteria</taxon>
        <taxon>Burkholderiales</taxon>
        <taxon>Burkholderiaceae</taxon>
        <taxon>Paraburkholderia</taxon>
    </lineage>
</organism>
<proteinExistence type="predicted"/>
<dbReference type="OrthoDB" id="4808534at2"/>
<sequence>MEQPSASATPAARDGSGIRARADASAFVLAEVWGDTVDLRHLAWSVVLGVALSVAAFEAGQAVLSSAARDPAIVRAYAMLIGLGGCVAAGALSAVFFPPKRVVIEHTVDESDRLRVLDQLGEECGGIGSLSDLPASAVAELRELGLYDPFAAYEASRVAGHEGKR</sequence>
<protein>
    <submittedName>
        <fullName evidence="2">Uncharacterized protein</fullName>
    </submittedName>
</protein>
<evidence type="ECO:0000313" key="3">
    <source>
        <dbReference type="Proteomes" id="UP000184395"/>
    </source>
</evidence>
<dbReference type="GeneID" id="301981508"/>
<dbReference type="EMBL" id="FRAB01000011">
    <property type="protein sequence ID" value="SHK01082.1"/>
    <property type="molecule type" value="Genomic_DNA"/>
</dbReference>
<evidence type="ECO:0000256" key="1">
    <source>
        <dbReference type="SAM" id="Phobius"/>
    </source>
</evidence>
<dbReference type="RefSeq" id="WP_083081525.1">
    <property type="nucleotide sequence ID" value="NZ_CADFGY010000004.1"/>
</dbReference>
<name>A0A1M6NZL5_9BURK</name>
<gene>
    <name evidence="2" type="ORF">SAMN05192548_1011142</name>
</gene>
<keyword evidence="1" id="KW-1133">Transmembrane helix</keyword>
<evidence type="ECO:0000313" key="2">
    <source>
        <dbReference type="EMBL" id="SHK01082.1"/>
    </source>
</evidence>
<dbReference type="Proteomes" id="UP000184395">
    <property type="component" value="Unassembled WGS sequence"/>
</dbReference>
<keyword evidence="1" id="KW-0812">Transmembrane</keyword>
<dbReference type="AlphaFoldDB" id="A0A1M6NZL5"/>
<reference evidence="2 3" key="1">
    <citation type="submission" date="2016-11" db="EMBL/GenBank/DDBJ databases">
        <authorList>
            <person name="Jaros S."/>
            <person name="Januszkiewicz K."/>
            <person name="Wedrychowicz H."/>
        </authorList>
    </citation>
    <scope>NUCLEOTIDE SEQUENCE [LARGE SCALE GENOMIC DNA]</scope>
    <source>
        <strain evidence="2 3">LMG 20594</strain>
    </source>
</reference>
<dbReference type="KEGG" id="pts:CUJ90_25640"/>
<feature type="transmembrane region" description="Helical" evidence="1">
    <location>
        <begin position="76"/>
        <end position="97"/>
    </location>
</feature>
<dbReference type="STRING" id="169427.SAMN05192548_1011142"/>
<feature type="transmembrane region" description="Helical" evidence="1">
    <location>
        <begin position="42"/>
        <end position="64"/>
    </location>
</feature>
<accession>A0A1M6NZL5</accession>
<keyword evidence="1" id="KW-0472">Membrane</keyword>